<organism evidence="2 3">
    <name type="scientific">Methanothermococcus okinawensis</name>
    <dbReference type="NCBI Taxonomy" id="155863"/>
    <lineage>
        <taxon>Archaea</taxon>
        <taxon>Methanobacteriati</taxon>
        <taxon>Methanobacteriota</taxon>
        <taxon>Methanomada group</taxon>
        <taxon>Methanococci</taxon>
        <taxon>Methanococcales</taxon>
        <taxon>Methanococcaceae</taxon>
        <taxon>Methanothermococcus</taxon>
    </lineage>
</organism>
<evidence type="ECO:0000313" key="3">
    <source>
        <dbReference type="Proteomes" id="UP000618343"/>
    </source>
</evidence>
<dbReference type="AlphaFoldDB" id="A0A832ZKZ7"/>
<dbReference type="EMBL" id="DQUO01000044">
    <property type="protein sequence ID" value="HIP91421.1"/>
    <property type="molecule type" value="Genomic_DNA"/>
</dbReference>
<reference evidence="2" key="1">
    <citation type="journal article" date="2020" name="ISME J.">
        <title>Gammaproteobacteria mediating utilization of methyl-, sulfur- and petroleum organic compounds in deep ocean hydrothermal plumes.</title>
        <authorList>
            <person name="Zhou Z."/>
            <person name="Liu Y."/>
            <person name="Pan J."/>
            <person name="Cron B.R."/>
            <person name="Toner B.M."/>
            <person name="Anantharaman K."/>
            <person name="Breier J.A."/>
            <person name="Dick G.J."/>
            <person name="Li M."/>
        </authorList>
    </citation>
    <scope>NUCLEOTIDE SEQUENCE</scope>
    <source>
        <strain evidence="2">SZUA-1471</strain>
    </source>
</reference>
<protein>
    <submittedName>
        <fullName evidence="2">Uncharacterized protein</fullName>
    </submittedName>
</protein>
<proteinExistence type="predicted"/>
<feature type="transmembrane region" description="Helical" evidence="1">
    <location>
        <begin position="12"/>
        <end position="34"/>
    </location>
</feature>
<evidence type="ECO:0000313" key="2">
    <source>
        <dbReference type="EMBL" id="HIP91421.1"/>
    </source>
</evidence>
<keyword evidence="1" id="KW-0472">Membrane</keyword>
<keyword evidence="1" id="KW-1133">Transmembrane helix</keyword>
<name>A0A832ZKZ7_9EURY</name>
<comment type="caution">
    <text evidence="2">The sequence shown here is derived from an EMBL/GenBank/DDBJ whole genome shotgun (WGS) entry which is preliminary data.</text>
</comment>
<dbReference type="Proteomes" id="UP000618343">
    <property type="component" value="Unassembled WGS sequence"/>
</dbReference>
<accession>A0A832ZKZ7</accession>
<sequence length="238" mass="27464">MILLINGYLQGVVHLINLGIGLTVVGWILLIFTFSRCIDYNIVSHVLSDYIELVKRWIRAFDIKTGGVVIPPRENLRDGGIYLPFHERYKVNLSIMDYNTLLVNSDSRDERGLLLPPLGRGLRKLLIEYRGSSYTSPEERDISYLLEDLEYLLNLLEIGSDVKVEIEGDTVVISYRIEDHTLCKRLQREDLCRKYPCPVCGVLVLTVAEFLNKVLKIEEIKNENKRVFIKLKVIRDVL</sequence>
<keyword evidence="1" id="KW-0812">Transmembrane</keyword>
<evidence type="ECO:0000256" key="1">
    <source>
        <dbReference type="SAM" id="Phobius"/>
    </source>
</evidence>
<gene>
    <name evidence="2" type="ORF">EYH21_03890</name>
</gene>